<accession>A0A0F8ZQ76</accession>
<name>A0A0F8ZQ76_9ZZZZ</name>
<dbReference type="AlphaFoldDB" id="A0A0F8ZQ76"/>
<reference evidence="2" key="1">
    <citation type="journal article" date="2015" name="Nature">
        <title>Complex archaea that bridge the gap between prokaryotes and eukaryotes.</title>
        <authorList>
            <person name="Spang A."/>
            <person name="Saw J.H."/>
            <person name="Jorgensen S.L."/>
            <person name="Zaremba-Niedzwiedzka K."/>
            <person name="Martijn J."/>
            <person name="Lind A.E."/>
            <person name="van Eijk R."/>
            <person name="Schleper C."/>
            <person name="Guy L."/>
            <person name="Ettema T.J."/>
        </authorList>
    </citation>
    <scope>NUCLEOTIDE SEQUENCE</scope>
</reference>
<evidence type="ECO:0000256" key="1">
    <source>
        <dbReference type="SAM" id="Phobius"/>
    </source>
</evidence>
<proteinExistence type="predicted"/>
<keyword evidence="1" id="KW-0472">Membrane</keyword>
<feature type="non-terminal residue" evidence="2">
    <location>
        <position position="1"/>
    </location>
</feature>
<feature type="transmembrane region" description="Helical" evidence="1">
    <location>
        <begin position="29"/>
        <end position="54"/>
    </location>
</feature>
<protein>
    <submittedName>
        <fullName evidence="2">Uncharacterized protein</fullName>
    </submittedName>
</protein>
<organism evidence="2">
    <name type="scientific">marine sediment metagenome</name>
    <dbReference type="NCBI Taxonomy" id="412755"/>
    <lineage>
        <taxon>unclassified sequences</taxon>
        <taxon>metagenomes</taxon>
        <taxon>ecological metagenomes</taxon>
    </lineage>
</organism>
<dbReference type="EMBL" id="LAZR01046660">
    <property type="protein sequence ID" value="KKK96022.1"/>
    <property type="molecule type" value="Genomic_DNA"/>
</dbReference>
<evidence type="ECO:0000313" key="2">
    <source>
        <dbReference type="EMBL" id="KKK96022.1"/>
    </source>
</evidence>
<gene>
    <name evidence="2" type="ORF">LCGC14_2666970</name>
</gene>
<comment type="caution">
    <text evidence="2">The sequence shown here is derived from an EMBL/GenBank/DDBJ whole genome shotgun (WGS) entry which is preliminary data.</text>
</comment>
<sequence length="102" mass="10865">VKEDLSVYIIAMATGRGYDIFPRTFKARLLLAAGFAAGLAIMASWVAVLAFGSYGISELFENPPCTGSEREGCLEAQTELVPIAQAWCEGSDGASVSCLWAR</sequence>
<keyword evidence="1" id="KW-1133">Transmembrane helix</keyword>
<keyword evidence="1" id="KW-0812">Transmembrane</keyword>